<gene>
    <name evidence="2" type="ORF">SAMN04487991_1806</name>
</gene>
<dbReference type="Proteomes" id="UP000199630">
    <property type="component" value="Unassembled WGS sequence"/>
</dbReference>
<protein>
    <submittedName>
        <fullName evidence="2">Uncharacterized protein</fullName>
    </submittedName>
</protein>
<evidence type="ECO:0000313" key="2">
    <source>
        <dbReference type="EMBL" id="SFJ32363.1"/>
    </source>
</evidence>
<evidence type="ECO:0000313" key="3">
    <source>
        <dbReference type="Proteomes" id="UP000199630"/>
    </source>
</evidence>
<proteinExistence type="predicted"/>
<feature type="region of interest" description="Disordered" evidence="1">
    <location>
        <begin position="1"/>
        <end position="54"/>
    </location>
</feature>
<name>A0A1I3QE02_9RHOB</name>
<evidence type="ECO:0000256" key="1">
    <source>
        <dbReference type="SAM" id="MobiDB-lite"/>
    </source>
</evidence>
<organism evidence="2 3">
    <name type="scientific">Celeribacter neptunius</name>
    <dbReference type="NCBI Taxonomy" id="588602"/>
    <lineage>
        <taxon>Bacteria</taxon>
        <taxon>Pseudomonadati</taxon>
        <taxon>Pseudomonadota</taxon>
        <taxon>Alphaproteobacteria</taxon>
        <taxon>Rhodobacterales</taxon>
        <taxon>Roseobacteraceae</taxon>
        <taxon>Celeribacter</taxon>
    </lineage>
</organism>
<dbReference type="AlphaFoldDB" id="A0A1I3QE02"/>
<sequence>MAVSLATPGLAQRVGEPLPGAQSRSEVDVPHEDLNPQTIPAPVVAPDPPLEPVEAPEEREGALAKLARIIRVWLFGPEPEIVQEMRCFTDKFGAKTCKLVDVAKTD</sequence>
<reference evidence="3" key="1">
    <citation type="submission" date="2016-10" db="EMBL/GenBank/DDBJ databases">
        <authorList>
            <person name="Varghese N."/>
            <person name="Submissions S."/>
        </authorList>
    </citation>
    <scope>NUCLEOTIDE SEQUENCE [LARGE SCALE GENOMIC DNA]</scope>
    <source>
        <strain evidence="3">DSM 26471</strain>
    </source>
</reference>
<dbReference type="EMBL" id="FORH01000003">
    <property type="protein sequence ID" value="SFJ32363.1"/>
    <property type="molecule type" value="Genomic_DNA"/>
</dbReference>
<keyword evidence="3" id="KW-1185">Reference proteome</keyword>
<feature type="compositionally biased region" description="Basic and acidic residues" evidence="1">
    <location>
        <begin position="25"/>
        <end position="34"/>
    </location>
</feature>
<accession>A0A1I3QE02</accession>